<dbReference type="SUPFAM" id="SSF101262">
    <property type="entry name" value="Methenyltetrahydrofolate cyclohydrolase-like"/>
    <property type="match status" value="1"/>
</dbReference>
<dbReference type="AlphaFoldDB" id="A0A7V3ZJD2"/>
<organism evidence="3">
    <name type="scientific">Dictyoglomus thermophilum</name>
    <dbReference type="NCBI Taxonomy" id="14"/>
    <lineage>
        <taxon>Bacteria</taxon>
        <taxon>Pseudomonadati</taxon>
        <taxon>Dictyoglomota</taxon>
        <taxon>Dictyoglomia</taxon>
        <taxon>Dictyoglomales</taxon>
        <taxon>Dictyoglomaceae</taxon>
        <taxon>Dictyoglomus</taxon>
    </lineage>
</organism>
<feature type="coiled-coil region" evidence="1">
    <location>
        <begin position="58"/>
        <end position="124"/>
    </location>
</feature>
<name>A0A7V3ZJD2_DICTH</name>
<comment type="caution">
    <text evidence="3">The sequence shown here is derived from an EMBL/GenBank/DDBJ whole genome shotgun (WGS) entry which is preliminary data.</text>
</comment>
<evidence type="ECO:0000256" key="1">
    <source>
        <dbReference type="SAM" id="Coils"/>
    </source>
</evidence>
<feature type="domain" description="Cyclodeaminase/cyclohydrolase" evidence="2">
    <location>
        <begin position="14"/>
        <end position="192"/>
    </location>
</feature>
<dbReference type="Gene3D" id="1.20.120.680">
    <property type="entry name" value="Formiminotetrahydrofolate cyclodeaminase monomer, up-and-down helical bundle"/>
    <property type="match status" value="1"/>
</dbReference>
<dbReference type="Pfam" id="PF04961">
    <property type="entry name" value="FTCD_C"/>
    <property type="match status" value="1"/>
</dbReference>
<reference evidence="3" key="1">
    <citation type="journal article" date="2020" name="mSystems">
        <title>Genome- and Community-Level Interaction Insights into Carbon Utilization and Element Cycling Functions of Hydrothermarchaeota in Hydrothermal Sediment.</title>
        <authorList>
            <person name="Zhou Z."/>
            <person name="Liu Y."/>
            <person name="Xu W."/>
            <person name="Pan J."/>
            <person name="Luo Z.H."/>
            <person name="Li M."/>
        </authorList>
    </citation>
    <scope>NUCLEOTIDE SEQUENCE [LARGE SCALE GENOMIC DNA]</scope>
    <source>
        <strain evidence="3">SpSt-70</strain>
    </source>
</reference>
<dbReference type="InterPro" id="IPR007044">
    <property type="entry name" value="Cyclodeamin/CycHdrlase"/>
</dbReference>
<dbReference type="EMBL" id="DTDV01000017">
    <property type="protein sequence ID" value="HGK24058.1"/>
    <property type="molecule type" value="Genomic_DNA"/>
</dbReference>
<keyword evidence="1" id="KW-0175">Coiled coil</keyword>
<evidence type="ECO:0000259" key="2">
    <source>
        <dbReference type="Pfam" id="PF04961"/>
    </source>
</evidence>
<protein>
    <submittedName>
        <fullName evidence="3">Sugar ABC transporter substrate-binding protein</fullName>
    </submittedName>
</protein>
<proteinExistence type="predicted"/>
<evidence type="ECO:0000313" key="3">
    <source>
        <dbReference type="EMBL" id="HGK24058.1"/>
    </source>
</evidence>
<dbReference type="GO" id="GO:0003824">
    <property type="term" value="F:catalytic activity"/>
    <property type="evidence" value="ECO:0007669"/>
    <property type="project" value="InterPro"/>
</dbReference>
<sequence length="217" mass="23827">MESSDKIKLIDHAITEFVELLASQEPAPGGGAASSLVGAIGVALSSMVANLTIGKEKFKDKEELMLELIKENNKIQKELLELIEKDAEAFFKVAKALKMPKNTEEEKNRRKEALENALKEATLVPLEIMRKSIKALRLLEKSLGNSNPNAVSDIGVGAVCLKAALQGAWLNVKINLVSIRDKDFVKNTQKEALSLLEEGTLLSNKIYEEVESILQIT</sequence>
<accession>A0A7V3ZJD2</accession>
<gene>
    <name evidence="3" type="ORF">ENU78_06465</name>
</gene>
<dbReference type="InterPro" id="IPR036178">
    <property type="entry name" value="Formintransfe-cycloase-like_sf"/>
</dbReference>